<evidence type="ECO:0000313" key="1">
    <source>
        <dbReference type="EMBL" id="OBZ76473.1"/>
    </source>
</evidence>
<organism evidence="1 2">
    <name type="scientific">Grifola frondosa</name>
    <name type="common">Maitake</name>
    <name type="synonym">Polyporus frondosus</name>
    <dbReference type="NCBI Taxonomy" id="5627"/>
    <lineage>
        <taxon>Eukaryota</taxon>
        <taxon>Fungi</taxon>
        <taxon>Dikarya</taxon>
        <taxon>Basidiomycota</taxon>
        <taxon>Agaricomycotina</taxon>
        <taxon>Agaricomycetes</taxon>
        <taxon>Polyporales</taxon>
        <taxon>Grifolaceae</taxon>
        <taxon>Grifola</taxon>
    </lineage>
</organism>
<comment type="caution">
    <text evidence="1">The sequence shown here is derived from an EMBL/GenBank/DDBJ whole genome shotgun (WGS) entry which is preliminary data.</text>
</comment>
<dbReference type="EMBL" id="LUGG01000003">
    <property type="protein sequence ID" value="OBZ76473.1"/>
    <property type="molecule type" value="Genomic_DNA"/>
</dbReference>
<evidence type="ECO:0000313" key="2">
    <source>
        <dbReference type="Proteomes" id="UP000092993"/>
    </source>
</evidence>
<sequence>MTGERDTLRSKVLEEHIFVNGINILRHYEGMRWLTEEINRMGKIGDANTAVWEKYVTFTMAVVFAHYVDIIPDEGGSAEVQAIITTGQVDKESGMQDGGHNC</sequence>
<reference evidence="1 2" key="1">
    <citation type="submission" date="2016-03" db="EMBL/GenBank/DDBJ databases">
        <title>Whole genome sequencing of Grifola frondosa 9006-11.</title>
        <authorList>
            <person name="Min B."/>
            <person name="Park H."/>
            <person name="Kim J.-G."/>
            <person name="Cho H."/>
            <person name="Oh Y.-L."/>
            <person name="Kong W.-S."/>
            <person name="Choi I.-G."/>
        </authorList>
    </citation>
    <scope>NUCLEOTIDE SEQUENCE [LARGE SCALE GENOMIC DNA]</scope>
    <source>
        <strain evidence="1 2">9006-11</strain>
    </source>
</reference>
<proteinExistence type="predicted"/>
<name>A0A1C7MHX0_GRIFR</name>
<dbReference type="AlphaFoldDB" id="A0A1C7MHX0"/>
<dbReference type="Proteomes" id="UP000092993">
    <property type="component" value="Unassembled WGS sequence"/>
</dbReference>
<accession>A0A1C7MHX0</accession>
<keyword evidence="2" id="KW-1185">Reference proteome</keyword>
<gene>
    <name evidence="1" type="ORF">A0H81_02993</name>
</gene>
<protein>
    <submittedName>
        <fullName evidence="1">Uncharacterized protein</fullName>
    </submittedName>
</protein>